<organism evidence="2 3">
    <name type="scientific">Candidatus Venteria ishoeyi</name>
    <dbReference type="NCBI Taxonomy" id="1899563"/>
    <lineage>
        <taxon>Bacteria</taxon>
        <taxon>Pseudomonadati</taxon>
        <taxon>Pseudomonadota</taxon>
        <taxon>Gammaproteobacteria</taxon>
        <taxon>Thiotrichales</taxon>
        <taxon>Thiotrichaceae</taxon>
        <taxon>Venteria</taxon>
    </lineage>
</organism>
<name>A0A1H6FG89_9GAMM</name>
<evidence type="ECO:0000313" key="2">
    <source>
        <dbReference type="EMBL" id="SEH08055.1"/>
    </source>
</evidence>
<keyword evidence="3" id="KW-1185">Reference proteome</keyword>
<gene>
    <name evidence="2" type="ORF">MBHS_03943</name>
</gene>
<keyword evidence="1" id="KW-0175">Coiled coil</keyword>
<evidence type="ECO:0000256" key="1">
    <source>
        <dbReference type="SAM" id="Coils"/>
    </source>
</evidence>
<protein>
    <submittedName>
        <fullName evidence="2">Uncharacterized protein</fullName>
    </submittedName>
</protein>
<dbReference type="RefSeq" id="WP_103921642.1">
    <property type="nucleotide sequence ID" value="NZ_FMSV02000543.1"/>
</dbReference>
<accession>A0A1H6FG89</accession>
<dbReference type="EMBL" id="FMSV02000543">
    <property type="protein sequence ID" value="SEH08055.1"/>
    <property type="molecule type" value="Genomic_DNA"/>
</dbReference>
<feature type="coiled-coil region" evidence="1">
    <location>
        <begin position="930"/>
        <end position="983"/>
    </location>
</feature>
<proteinExistence type="predicted"/>
<dbReference type="Proteomes" id="UP000236724">
    <property type="component" value="Unassembled WGS sequence"/>
</dbReference>
<reference evidence="2 3" key="1">
    <citation type="submission" date="2016-10" db="EMBL/GenBank/DDBJ databases">
        <authorList>
            <person name="de Groot N.N."/>
        </authorList>
    </citation>
    <scope>NUCLEOTIDE SEQUENCE [LARGE SCALE GENOMIC DNA]</scope>
    <source>
        <strain evidence="2">MBHS1</strain>
    </source>
</reference>
<sequence length="1132" mass="132845">MESITRIQPKSFQSKAFWREYFKPVVLDKFLQNINDTPLSILICAPGSSQLIHDELKDITGKWEYNDFIQSSYNSENFDNEDERLNRLARKARDVDIIFGIFSNDPLALRLFKHYKDKAPTSKLCLFIDKPVLSNIQKLPDLIDLYDSKHLIKRELELSQLVDNGQFYLMIEEFVHALKTTKCHYSPHKSSHLSAHYHAYKKELQVIMSKECLFLLTYLIYLNADIEPIEDSILTQHVTLSQEKYIYCRELLQNMGYLELNHKTISITQTACDFLDSLSLSKIPRLGDFQQQFRSRWKRHIDQTMTSELLFKESNSLNKCSKAMYKSFASNIVAYPYIWIRNRLSKDWLTEEQRDYWNHPLVKNYIFPLWQEYIGGLTRLRTDHWDRAKFLSDMLKWYQLKWNKKNEEISERFDNLVYSLGMLRPNNVAHIYIGYSFEQRRLPHLIKDYLKIAVITGKHELLLKRYRPYHTMLNLYATPGTRTAFDSRGIDFQPLTIPLNFEYICGINLPKTQTRQAGCYITIPTYIDKEKEIIRQTDIQRRQKELKDIFHNSRYITNIEFDLKNGKVLYKGKKKEEIPMYGSKRASYLQKKDELKLLKLSPPAPHQDSGLIIRFKLREPLNALLDGIDRKRPFSLGEIDNVIKIIDLYKSEINKSKVQENTLDDIIKYVLTESNVTGLSESTCDFLDEINRITQDDSSGDSAWQYIIYQVMNGKRPELLQTICNKLTTEGFDLVFSLIPLLTGQELNIESDEYSDSTLDKSHATISNSQSKSNKVTRLFITDTLQVRIEDLLRQIFTRYLDISAATRRRRSEAILVQMIVKECLKFKADISQFKEKLHNKLTEHYKTNRDFLESNYLDKENPSPVVLNSVRAYSKESWEDELNKDVNGIVNLLNQTRKQLFSRGQSNRLLCFIDQSSISVSVGDIIYSGEEIESEINGLEEHLTREREEHVRKDKLDAEAERIQIEDEINEKKVKHEKANRDRIISEEDEKLDLLQKTIKRRALESLINGDGKKFIQFILSSIYDKADTDGISKILYKNPDLLKVIHPDIYEAWEARHTKEKIFKLLESSEGFLFNFKDFIPLLKELSDTDVDLDNILEELSPHLSKDKFIEMESLLKHKKPLKNNTSLEK</sequence>
<dbReference type="AlphaFoldDB" id="A0A1H6FG89"/>
<evidence type="ECO:0000313" key="3">
    <source>
        <dbReference type="Proteomes" id="UP000236724"/>
    </source>
</evidence>